<dbReference type="Proteomes" id="UP000275356">
    <property type="component" value="Unassembled WGS sequence"/>
</dbReference>
<comment type="caution">
    <text evidence="1">The sequence shown here is derived from an EMBL/GenBank/DDBJ whole genome shotgun (WGS) entry which is preliminary data.</text>
</comment>
<keyword evidence="2" id="KW-1185">Reference proteome</keyword>
<dbReference type="InterPro" id="IPR021456">
    <property type="entry name" value="DUF3107"/>
</dbReference>
<dbReference type="AlphaFoldDB" id="A0A3N2DCL9"/>
<organism evidence="1 2">
    <name type="scientific">Salana multivorans</name>
    <dbReference type="NCBI Taxonomy" id="120377"/>
    <lineage>
        <taxon>Bacteria</taxon>
        <taxon>Bacillati</taxon>
        <taxon>Actinomycetota</taxon>
        <taxon>Actinomycetes</taxon>
        <taxon>Micrococcales</taxon>
        <taxon>Beutenbergiaceae</taxon>
        <taxon>Salana</taxon>
    </lineage>
</organism>
<proteinExistence type="predicted"/>
<gene>
    <name evidence="1" type="ORF">EDD28_2112</name>
</gene>
<dbReference type="Pfam" id="PF11305">
    <property type="entry name" value="DUF3107"/>
    <property type="match status" value="1"/>
</dbReference>
<name>A0A3N2DCL9_9MICO</name>
<evidence type="ECO:0000313" key="1">
    <source>
        <dbReference type="EMBL" id="ROR97513.1"/>
    </source>
</evidence>
<protein>
    <submittedName>
        <fullName evidence="1">Uncharacterized protein DUF3107</fullName>
    </submittedName>
</protein>
<sequence length="76" mass="8293">MTDMEITIGIRQVARELTFESPLSADEVAAEITKALDGSVLDLEDIRGRRIVVPTESLGYVEIGAEEQRRVGFGTA</sequence>
<evidence type="ECO:0000313" key="2">
    <source>
        <dbReference type="Proteomes" id="UP000275356"/>
    </source>
</evidence>
<dbReference type="EMBL" id="RKHQ01000001">
    <property type="protein sequence ID" value="ROR97513.1"/>
    <property type="molecule type" value="Genomic_DNA"/>
</dbReference>
<reference evidence="1 2" key="1">
    <citation type="submission" date="2018-11" db="EMBL/GenBank/DDBJ databases">
        <title>Sequencing the genomes of 1000 actinobacteria strains.</title>
        <authorList>
            <person name="Klenk H.-P."/>
        </authorList>
    </citation>
    <scope>NUCLEOTIDE SEQUENCE [LARGE SCALE GENOMIC DNA]</scope>
    <source>
        <strain evidence="1 2">DSM 13521</strain>
    </source>
</reference>
<accession>A0A3N2DCL9</accession>